<sequence length="127" mass="14376">MKTPCMKISARNRKLAAPRVNRGPYQHEPLKTLPRPLTTPPRPILPFHRLRPTSPTSPYYDTYCYLIVLAPVALPLEYMGGTKCTALPRALSFGQDQPPGDDNRHFPSLCQLDNFINFPTLRSDVTK</sequence>
<organism evidence="2 3">
    <name type="scientific">Nesidiocoris tenuis</name>
    <dbReference type="NCBI Taxonomy" id="355587"/>
    <lineage>
        <taxon>Eukaryota</taxon>
        <taxon>Metazoa</taxon>
        <taxon>Ecdysozoa</taxon>
        <taxon>Arthropoda</taxon>
        <taxon>Hexapoda</taxon>
        <taxon>Insecta</taxon>
        <taxon>Pterygota</taxon>
        <taxon>Neoptera</taxon>
        <taxon>Paraneoptera</taxon>
        <taxon>Hemiptera</taxon>
        <taxon>Heteroptera</taxon>
        <taxon>Panheteroptera</taxon>
        <taxon>Cimicomorpha</taxon>
        <taxon>Miridae</taxon>
        <taxon>Dicyphina</taxon>
        <taxon>Nesidiocoris</taxon>
    </lineage>
</organism>
<dbReference type="Proteomes" id="UP000479000">
    <property type="component" value="Unassembled WGS sequence"/>
</dbReference>
<evidence type="ECO:0000313" key="3">
    <source>
        <dbReference type="Proteomes" id="UP000479000"/>
    </source>
</evidence>
<dbReference type="AlphaFoldDB" id="A0A6H5HPV3"/>
<name>A0A6H5HPV3_9HEMI</name>
<gene>
    <name evidence="2" type="ORF">NTEN_LOCUS22697</name>
</gene>
<reference evidence="2 3" key="1">
    <citation type="submission" date="2020-02" db="EMBL/GenBank/DDBJ databases">
        <authorList>
            <person name="Ferguson B K."/>
        </authorList>
    </citation>
    <scope>NUCLEOTIDE SEQUENCE [LARGE SCALE GENOMIC DNA]</scope>
</reference>
<proteinExistence type="predicted"/>
<accession>A0A6H5HPV3</accession>
<evidence type="ECO:0000256" key="1">
    <source>
        <dbReference type="SAM" id="MobiDB-lite"/>
    </source>
</evidence>
<protein>
    <submittedName>
        <fullName evidence="2">Uncharacterized protein</fullName>
    </submittedName>
</protein>
<dbReference type="EMBL" id="CADCXU010033630">
    <property type="protein sequence ID" value="CAB0018985.1"/>
    <property type="molecule type" value="Genomic_DNA"/>
</dbReference>
<keyword evidence="3" id="KW-1185">Reference proteome</keyword>
<feature type="region of interest" description="Disordered" evidence="1">
    <location>
        <begin position="22"/>
        <end position="50"/>
    </location>
</feature>
<evidence type="ECO:0000313" key="2">
    <source>
        <dbReference type="EMBL" id="CAB0018985.1"/>
    </source>
</evidence>